<dbReference type="Gene3D" id="3.20.20.70">
    <property type="entry name" value="Aldolase class I"/>
    <property type="match status" value="1"/>
</dbReference>
<dbReference type="InterPro" id="IPR013785">
    <property type="entry name" value="Aldolase_TIM"/>
</dbReference>
<evidence type="ECO:0000313" key="3">
    <source>
        <dbReference type="Proteomes" id="UP000296822"/>
    </source>
</evidence>
<protein>
    <submittedName>
        <fullName evidence="2">Triosephosphate isomerase</fullName>
    </submittedName>
</protein>
<dbReference type="Pfam" id="PF00121">
    <property type="entry name" value="TIM"/>
    <property type="match status" value="1"/>
</dbReference>
<dbReference type="SUPFAM" id="SSF51351">
    <property type="entry name" value="Triosephosphate isomerase (TIM)"/>
    <property type="match status" value="1"/>
</dbReference>
<dbReference type="PROSITE" id="PS51440">
    <property type="entry name" value="TIM_2"/>
    <property type="match status" value="1"/>
</dbReference>
<dbReference type="InterPro" id="IPR000652">
    <property type="entry name" value="Triosephosphate_isomerase"/>
</dbReference>
<reference evidence="2 3" key="1">
    <citation type="journal article" date="2019" name="Nat. Commun.">
        <title>A new type of DNA phosphorothioation-based antiviral system in archaea.</title>
        <authorList>
            <person name="Xiong L."/>
            <person name="Liu S."/>
            <person name="Chen S."/>
            <person name="Xiao Y."/>
            <person name="Zhu B."/>
            <person name="Gao Y."/>
            <person name="Zhang Y."/>
            <person name="Chen B."/>
            <person name="Luo J."/>
            <person name="Deng Z."/>
            <person name="Chen X."/>
            <person name="Wang L."/>
            <person name="Chen S."/>
        </authorList>
    </citation>
    <scope>NUCLEOTIDE SEQUENCE [LARGE SCALE GENOMIC DNA]</scope>
    <source>
        <strain evidence="2 3">JCM 10635</strain>
    </source>
</reference>
<dbReference type="KEGG" id="nbg:DV706_09370"/>
<evidence type="ECO:0000256" key="1">
    <source>
        <dbReference type="ARBA" id="ARBA00023235"/>
    </source>
</evidence>
<sequence>MVLEYPYFLINFKTATETVGEDGLAFARTVERVRDDTGRQFAVAPQLTDLRLVAERTALPVVAQAATLAENAVMGATTYETVAAAGADAVFINHPQNEATFADVARAVDRCADRGLESIVCVNSLEQGRAALTFDPDCLLFERPDDIASESGMVRTHPERIEAFVDMVATENPQTRVFVGGGIRTAADVEQAFACGVDATGAASAALEATDRAAWLRSVAGSVPHTAASSD</sequence>
<dbReference type="GO" id="GO:0004807">
    <property type="term" value="F:triose-phosphate isomerase activity"/>
    <property type="evidence" value="ECO:0007669"/>
    <property type="project" value="InterPro"/>
</dbReference>
<accession>A0A4D6HLH1</accession>
<gene>
    <name evidence="2" type="ORF">DV706_09370</name>
</gene>
<dbReference type="RefSeq" id="WP_006064891.1">
    <property type="nucleotide sequence ID" value="NZ_CP031305.1"/>
</dbReference>
<keyword evidence="1 2" id="KW-0413">Isomerase</keyword>
<proteinExistence type="predicted"/>
<dbReference type="EMBL" id="CP031305">
    <property type="protein sequence ID" value="QCC54660.1"/>
    <property type="molecule type" value="Genomic_DNA"/>
</dbReference>
<name>A0A4D6HLH1_9EURY</name>
<dbReference type="NCBIfam" id="NF003302">
    <property type="entry name" value="PRK04302.1"/>
    <property type="match status" value="1"/>
</dbReference>
<dbReference type="Proteomes" id="UP000296822">
    <property type="component" value="Chromosome"/>
</dbReference>
<evidence type="ECO:0000313" key="2">
    <source>
        <dbReference type="EMBL" id="QCC54660.1"/>
    </source>
</evidence>
<dbReference type="InterPro" id="IPR035990">
    <property type="entry name" value="TIM_sf"/>
</dbReference>
<dbReference type="GeneID" id="39851461"/>
<dbReference type="AlphaFoldDB" id="A0A4D6HLH1"/>
<organism evidence="2 3">
    <name type="scientific">Natronorubrum bangense</name>
    <dbReference type="NCBI Taxonomy" id="61858"/>
    <lineage>
        <taxon>Archaea</taxon>
        <taxon>Methanobacteriati</taxon>
        <taxon>Methanobacteriota</taxon>
        <taxon>Stenosarchaea group</taxon>
        <taxon>Halobacteria</taxon>
        <taxon>Halobacteriales</taxon>
        <taxon>Natrialbaceae</taxon>
        <taxon>Natronorubrum</taxon>
    </lineage>
</organism>